<evidence type="ECO:0000256" key="6">
    <source>
        <dbReference type="ARBA" id="ARBA00023136"/>
    </source>
</evidence>
<dbReference type="GO" id="GO:0046872">
    <property type="term" value="F:metal ion binding"/>
    <property type="evidence" value="ECO:0007669"/>
    <property type="project" value="UniProtKB-UniRule"/>
</dbReference>
<keyword evidence="7" id="KW-0234">DNA repair</keyword>
<comment type="similarity">
    <text evidence="7">Belongs to the XPF family.</text>
</comment>
<dbReference type="SUPFAM" id="SSF52980">
    <property type="entry name" value="Restriction endonuclease-like"/>
    <property type="match status" value="1"/>
</dbReference>
<keyword evidence="6" id="KW-0472">Membrane</keyword>
<dbReference type="Gene3D" id="3.40.50.10130">
    <property type="match status" value="1"/>
</dbReference>
<dbReference type="GO" id="GO:0003677">
    <property type="term" value="F:DNA binding"/>
    <property type="evidence" value="ECO:0007669"/>
    <property type="project" value="UniProtKB-UniRule"/>
</dbReference>
<dbReference type="GO" id="GO:0008821">
    <property type="term" value="F:crossover junction DNA endonuclease activity"/>
    <property type="evidence" value="ECO:0007669"/>
    <property type="project" value="UniProtKB-UniRule"/>
</dbReference>
<evidence type="ECO:0000313" key="9">
    <source>
        <dbReference type="EMBL" id="GMH51319.1"/>
    </source>
</evidence>
<dbReference type="PANTHER" id="PTHR13451:SF0">
    <property type="entry name" value="CROSSOVER JUNCTION ENDONUCLEASE MUS81"/>
    <property type="match status" value="1"/>
</dbReference>
<accession>A0A9W7DPH9</accession>
<feature type="domain" description="ERCC4" evidence="8">
    <location>
        <begin position="359"/>
        <end position="464"/>
    </location>
</feature>
<sequence length="780" mass="86994">TSEENHTTDANDLIKSLIFGGLDGIITTFAIVAAVAGAGMSTNTIIVMGCANLIADGISMGLGDYISSKAEADATMVEYNREKWELENYPEGEYKEMVEVYEGMGLKTEDAQQLVDTMKQYPKFFLDHMFVDELGMLPPDEDAELPDLRFNFIKDLWRFARTLTTASHNNARLGHVTRRIVQIGLLTFEIRSLEELFCRDFDYVEGETDVTKSMRGGTVKEKEDVTNAAIVAMVNEADRLSATPLMDDPNIETKLSAFKLKFVTVGERALALLNEELPTTIGPAEVAQLQILSMKSFGLTKETSKKKVKYLNLTRSGYLTGRRIIAASGRRHFNEGPYRSSNRDIRVLKDVKDAYSRLCLQVDLKEFGSSGVKKSTLHVQLNELEREGIPFICSSLKVGDYLFFDVDERVGKVVPLFVERKSIVDVAKSIKDKRWENQKKNMWAAASALGFDKTRLIYLIEGKIDARSTTAKGFIGDDSYRVTEPQLIKAVEQLEDEGFEVFRSTREMDSMRRMWELGREINTDLSRGTVKARLSYREFKEALAKASKEPCPYAEYRASAVAALKARKGGGAARKRSVMALGNAPLETPAKRNKSYEGYNLDELRAECVKFGLPKTGSKPVLISALNGPRPPAHWLKRKNAKLYTPAGVTSAATALLVTLFLDESRKVSSGIAIGDGLEHSLLSDRAASSEIKKNSWAGGTTQNPRPGMPLRTGMVSIDSLLKADKSKHPSAPPPPCYVVTRGTRRYYKLSRNHEFDGITLAEVMHEWCHDWGRCKCGRR</sequence>
<comment type="similarity">
    <text evidence="2">Belongs to the CCC1 family.</text>
</comment>
<dbReference type="Pfam" id="PF02732">
    <property type="entry name" value="ERCC4"/>
    <property type="match status" value="1"/>
</dbReference>
<name>A0A9W7DPH9_9STRA</name>
<protein>
    <recommendedName>
        <fullName evidence="7">Crossover junction endonuclease MUS81</fullName>
        <ecNumber evidence="7">3.1.22.-</ecNumber>
    </recommendedName>
</protein>
<evidence type="ECO:0000256" key="4">
    <source>
        <dbReference type="ARBA" id="ARBA00022801"/>
    </source>
</evidence>
<evidence type="ECO:0000259" key="8">
    <source>
        <dbReference type="SMART" id="SM00891"/>
    </source>
</evidence>
<dbReference type="GO" id="GO:0005384">
    <property type="term" value="F:manganese ion transmembrane transporter activity"/>
    <property type="evidence" value="ECO:0007669"/>
    <property type="project" value="InterPro"/>
</dbReference>
<evidence type="ECO:0000256" key="1">
    <source>
        <dbReference type="ARBA" id="ARBA00004127"/>
    </source>
</evidence>
<dbReference type="OrthoDB" id="73465at2759"/>
<keyword evidence="5" id="KW-1133">Transmembrane helix</keyword>
<evidence type="ECO:0000256" key="5">
    <source>
        <dbReference type="ARBA" id="ARBA00022989"/>
    </source>
</evidence>
<dbReference type="GO" id="GO:0048257">
    <property type="term" value="F:3'-flap endonuclease activity"/>
    <property type="evidence" value="ECO:0007669"/>
    <property type="project" value="TreeGrafter"/>
</dbReference>
<comment type="cofactor">
    <cofactor evidence="7">
        <name>Mg(2+)</name>
        <dbReference type="ChEBI" id="CHEBI:18420"/>
    </cofactor>
</comment>
<evidence type="ECO:0000256" key="7">
    <source>
        <dbReference type="RuleBase" id="RU369042"/>
    </source>
</evidence>
<proteinExistence type="inferred from homology"/>
<feature type="non-terminal residue" evidence="9">
    <location>
        <position position="1"/>
    </location>
</feature>
<dbReference type="Pfam" id="PF01988">
    <property type="entry name" value="VIT1"/>
    <property type="match status" value="1"/>
</dbReference>
<dbReference type="GO" id="GO:0031573">
    <property type="term" value="P:mitotic intra-S DNA damage checkpoint signaling"/>
    <property type="evidence" value="ECO:0007669"/>
    <property type="project" value="TreeGrafter"/>
</dbReference>
<dbReference type="InterPro" id="IPR006166">
    <property type="entry name" value="ERCC4_domain"/>
</dbReference>
<dbReference type="GO" id="GO:0048476">
    <property type="term" value="C:Holliday junction resolvase complex"/>
    <property type="evidence" value="ECO:0007669"/>
    <property type="project" value="UniProtKB-UniRule"/>
</dbReference>
<keyword evidence="7" id="KW-0460">Magnesium</keyword>
<dbReference type="EC" id="3.1.22.-" evidence="7"/>
<evidence type="ECO:0000256" key="3">
    <source>
        <dbReference type="ARBA" id="ARBA00022692"/>
    </source>
</evidence>
<keyword evidence="7" id="KW-0227">DNA damage</keyword>
<dbReference type="InterPro" id="IPR003034">
    <property type="entry name" value="SAP_dom"/>
</dbReference>
<dbReference type="PANTHER" id="PTHR13451">
    <property type="entry name" value="CLASS II CROSSOVER JUNCTION ENDONUCLEASE MUS81"/>
    <property type="match status" value="1"/>
</dbReference>
<keyword evidence="10" id="KW-1185">Reference proteome</keyword>
<dbReference type="GO" id="GO:0005634">
    <property type="term" value="C:nucleus"/>
    <property type="evidence" value="ECO:0007669"/>
    <property type="project" value="UniProtKB-SubCell"/>
</dbReference>
<dbReference type="GO" id="GO:0030026">
    <property type="term" value="P:intracellular manganese ion homeostasis"/>
    <property type="evidence" value="ECO:0007669"/>
    <property type="project" value="InterPro"/>
</dbReference>
<gene>
    <name evidence="9" type="ORF">TrRE_jg2236</name>
</gene>
<comment type="function">
    <text evidence="7">Interacts with EME1 to form a DNA structure-specific endonuclease with substrate preference for branched DNA structures with a 5'-end at the branch nick. Typical substrates include 3'-flap structures, D-loops, replication forks and nicked Holliday junctions. May be required in mitosis for the processing of stalled or collapsed replication fork intermediates. May be required in meiosis for the repair of meiosis-specific double strand breaks subsequent to single-end invasion (SEI).</text>
</comment>
<keyword evidence="3" id="KW-0812">Transmembrane</keyword>
<comment type="caution">
    <text evidence="9">The sequence shown here is derived from an EMBL/GenBank/DDBJ whole genome shotgun (WGS) entry which is preliminary data.</text>
</comment>
<dbReference type="EMBL" id="BRXZ01003271">
    <property type="protein sequence ID" value="GMH51319.1"/>
    <property type="molecule type" value="Genomic_DNA"/>
</dbReference>
<evidence type="ECO:0000313" key="10">
    <source>
        <dbReference type="Proteomes" id="UP001165082"/>
    </source>
</evidence>
<dbReference type="Pfam" id="PF02037">
    <property type="entry name" value="SAP"/>
    <property type="match status" value="1"/>
</dbReference>
<keyword evidence="7" id="KW-0539">Nucleus</keyword>
<dbReference type="AlphaFoldDB" id="A0A9W7DPH9"/>
<keyword evidence="7" id="KW-0233">DNA recombination</keyword>
<keyword evidence="7" id="KW-0540">Nuclease</keyword>
<dbReference type="Proteomes" id="UP001165082">
    <property type="component" value="Unassembled WGS sequence"/>
</dbReference>
<keyword evidence="7" id="KW-0255">Endonuclease</keyword>
<comment type="subcellular location">
    <subcellularLocation>
        <location evidence="1">Endomembrane system</location>
        <topology evidence="1">Multi-pass membrane protein</topology>
    </subcellularLocation>
    <subcellularLocation>
        <location evidence="7">Nucleus</location>
    </subcellularLocation>
</comment>
<dbReference type="GO" id="GO:0012505">
    <property type="term" value="C:endomembrane system"/>
    <property type="evidence" value="ECO:0007669"/>
    <property type="project" value="UniProtKB-SubCell"/>
</dbReference>
<dbReference type="InterPro" id="IPR033309">
    <property type="entry name" value="Mus81"/>
</dbReference>
<dbReference type="GO" id="GO:0000727">
    <property type="term" value="P:double-strand break repair via break-induced replication"/>
    <property type="evidence" value="ECO:0007669"/>
    <property type="project" value="UniProtKB-UniRule"/>
</dbReference>
<dbReference type="InterPro" id="IPR011335">
    <property type="entry name" value="Restrct_endonuc-II-like"/>
</dbReference>
<comment type="subunit">
    <text evidence="7">Interacts with EME1.</text>
</comment>
<dbReference type="InterPro" id="IPR008217">
    <property type="entry name" value="Ccc1_fam"/>
</dbReference>
<reference evidence="9" key="1">
    <citation type="submission" date="2022-07" db="EMBL/GenBank/DDBJ databases">
        <title>Genome analysis of Parmales, a sister group of diatoms, reveals the evolutionary specialization of diatoms from phago-mixotrophs to photoautotrophs.</title>
        <authorList>
            <person name="Ban H."/>
            <person name="Sato S."/>
            <person name="Yoshikawa S."/>
            <person name="Kazumasa Y."/>
            <person name="Nakamura Y."/>
            <person name="Ichinomiya M."/>
            <person name="Saitoh K."/>
            <person name="Sato N."/>
            <person name="Blanc-Mathieu R."/>
            <person name="Endo H."/>
            <person name="Kuwata A."/>
            <person name="Ogata H."/>
        </authorList>
    </citation>
    <scope>NUCLEOTIDE SEQUENCE</scope>
</reference>
<organism evidence="9 10">
    <name type="scientific">Triparma retinervis</name>
    <dbReference type="NCBI Taxonomy" id="2557542"/>
    <lineage>
        <taxon>Eukaryota</taxon>
        <taxon>Sar</taxon>
        <taxon>Stramenopiles</taxon>
        <taxon>Ochrophyta</taxon>
        <taxon>Bolidophyceae</taxon>
        <taxon>Parmales</taxon>
        <taxon>Triparmaceae</taxon>
        <taxon>Triparma</taxon>
    </lineage>
</organism>
<keyword evidence="7" id="KW-0479">Metal-binding</keyword>
<dbReference type="SMART" id="SM00891">
    <property type="entry name" value="ERCC4"/>
    <property type="match status" value="1"/>
</dbReference>
<dbReference type="GO" id="GO:0000712">
    <property type="term" value="P:resolution of meiotic recombination intermediates"/>
    <property type="evidence" value="ECO:0007669"/>
    <property type="project" value="TreeGrafter"/>
</dbReference>
<evidence type="ECO:0000256" key="2">
    <source>
        <dbReference type="ARBA" id="ARBA00007049"/>
    </source>
</evidence>
<keyword evidence="4 7" id="KW-0378">Hydrolase</keyword>
<dbReference type="GO" id="GO:0006308">
    <property type="term" value="P:DNA catabolic process"/>
    <property type="evidence" value="ECO:0007669"/>
    <property type="project" value="UniProtKB-UniRule"/>
</dbReference>